<gene>
    <name evidence="3 4 5 6 7 8" type="primary">LOC119643792</name>
</gene>
<evidence type="ECO:0000313" key="5">
    <source>
        <dbReference type="RefSeq" id="XP_037899202.1"/>
    </source>
</evidence>
<keyword evidence="1" id="KW-0472">Membrane</keyword>
<organism evidence="2 5">
    <name type="scientific">Glossina fuscipes</name>
    <dbReference type="NCBI Taxonomy" id="7396"/>
    <lineage>
        <taxon>Eukaryota</taxon>
        <taxon>Metazoa</taxon>
        <taxon>Ecdysozoa</taxon>
        <taxon>Arthropoda</taxon>
        <taxon>Hexapoda</taxon>
        <taxon>Insecta</taxon>
        <taxon>Pterygota</taxon>
        <taxon>Neoptera</taxon>
        <taxon>Endopterygota</taxon>
        <taxon>Diptera</taxon>
        <taxon>Brachycera</taxon>
        <taxon>Muscomorpha</taxon>
        <taxon>Hippoboscoidea</taxon>
        <taxon>Glossinidae</taxon>
        <taxon>Glossina</taxon>
    </lineage>
</organism>
<evidence type="ECO:0000313" key="8">
    <source>
        <dbReference type="RefSeq" id="XP_037899206.1"/>
    </source>
</evidence>
<dbReference type="Proteomes" id="UP000092443">
    <property type="component" value="Unplaced"/>
</dbReference>
<dbReference type="RefSeq" id="XP_037899205.1">
    <property type="nucleotide sequence ID" value="XM_038043277.1"/>
</dbReference>
<name>A0A9C5ZPT7_9MUSC</name>
<evidence type="ECO:0000313" key="6">
    <source>
        <dbReference type="RefSeq" id="XP_037899204.1"/>
    </source>
</evidence>
<evidence type="ECO:0000313" key="2">
    <source>
        <dbReference type="Proteomes" id="UP000092443"/>
    </source>
</evidence>
<proteinExistence type="predicted"/>
<reference evidence="3 4" key="1">
    <citation type="submission" date="2025-04" db="UniProtKB">
        <authorList>
            <consortium name="RefSeq"/>
        </authorList>
    </citation>
    <scope>IDENTIFICATION</scope>
    <source>
        <tissue evidence="3 4">Whole body pupa</tissue>
    </source>
</reference>
<evidence type="ECO:0000313" key="3">
    <source>
        <dbReference type="RefSeq" id="XP_037899200.1"/>
    </source>
</evidence>
<sequence>MKENNVWPLIHTLKKVNFFKIYFCLVTLFLDTINISSGSVIRMIPAVGNVQRDGDFRYYSIGTPFPTSYIPTKLQSNEDINSYPNPLQSITPSCEKLKAMWNLSRRRVRASEITNEIPTFHDPFAYNSKPHKFHYASPHTIESDKIFQSVGIPMFGRVAGREPIFSSHVDYYDRPRVMVRSSPTTPIDINNADTKSQNIVRRPTQQFRHGGGGVTGIETIRSLNASTSKDLASFVGSFQKLKQLIWAERAKESTQRRRVKEIYARANELRDIAKGRKFQIDEATSKLSKRMRKSLKLNEPTAALKLINWIEYPNNLLQVDHVNTNSFSDSQETKLSSCTKWHHLQNLELYLKSFLTYKLAKDLLEKFK</sequence>
<dbReference type="RefSeq" id="XP_037899204.1">
    <property type="nucleotide sequence ID" value="XM_038043276.1"/>
</dbReference>
<dbReference type="KEGG" id="gfs:119643792"/>
<keyword evidence="1" id="KW-1133">Transmembrane helix</keyword>
<dbReference type="RefSeq" id="XP_037899201.1">
    <property type="nucleotide sequence ID" value="XM_038043273.1"/>
</dbReference>
<protein>
    <submittedName>
        <fullName evidence="3 4">Uncharacterized protein LOC119643792 isoform X1</fullName>
    </submittedName>
</protein>
<dbReference type="RefSeq" id="XP_037899200.1">
    <property type="nucleotide sequence ID" value="XM_038043272.1"/>
</dbReference>
<dbReference type="AlphaFoldDB" id="A0A9C5ZPT7"/>
<keyword evidence="1" id="KW-0812">Transmembrane</keyword>
<keyword evidence="2" id="KW-1185">Reference proteome</keyword>
<feature type="transmembrane region" description="Helical" evidence="1">
    <location>
        <begin position="21"/>
        <end position="41"/>
    </location>
</feature>
<evidence type="ECO:0000313" key="7">
    <source>
        <dbReference type="RefSeq" id="XP_037899205.1"/>
    </source>
</evidence>
<dbReference type="RefSeq" id="XP_037899206.1">
    <property type="nucleotide sequence ID" value="XM_038043278.1"/>
</dbReference>
<evidence type="ECO:0000313" key="4">
    <source>
        <dbReference type="RefSeq" id="XP_037899201.1"/>
    </source>
</evidence>
<accession>A0A9C5ZPT7</accession>
<dbReference type="RefSeq" id="XP_037899202.1">
    <property type="nucleotide sequence ID" value="XM_038043274.1"/>
</dbReference>
<dbReference type="GeneID" id="119643792"/>
<evidence type="ECO:0000256" key="1">
    <source>
        <dbReference type="SAM" id="Phobius"/>
    </source>
</evidence>